<dbReference type="EMBL" id="CP003557">
    <property type="protein sequence ID" value="AFN74950.1"/>
    <property type="molecule type" value="Genomic_DNA"/>
</dbReference>
<evidence type="ECO:0000313" key="6">
    <source>
        <dbReference type="EMBL" id="AFN74950.1"/>
    </source>
</evidence>
<dbReference type="HAMAP" id="MF_01077">
    <property type="entry name" value="RimP"/>
    <property type="match status" value="1"/>
</dbReference>
<dbReference type="GO" id="GO:0005829">
    <property type="term" value="C:cytosol"/>
    <property type="evidence" value="ECO:0007669"/>
    <property type="project" value="TreeGrafter"/>
</dbReference>
<gene>
    <name evidence="3" type="primary">rimP</name>
    <name evidence="6" type="ordered locus">MROS_1716</name>
</gene>
<keyword evidence="2 3" id="KW-0690">Ribosome biogenesis</keyword>
<sequence>MEKEILKQEIDSIVSQEGFFLIEFILRGDKKQRIIEVYIDGKEAVTSSVCAELSRIIKDKIESEQLIDSNYRLDVSSPGIERPLKFLEQYHKHINRNFEVHYKAGDEKRKIEGKLIRIDGDKLIFEVKPKSAKVPDEYEINFKDINKAKVLISF</sequence>
<evidence type="ECO:0000313" key="7">
    <source>
        <dbReference type="Proteomes" id="UP000009011"/>
    </source>
</evidence>
<dbReference type="PANTHER" id="PTHR33867">
    <property type="entry name" value="RIBOSOME MATURATION FACTOR RIMP"/>
    <property type="match status" value="1"/>
</dbReference>
<dbReference type="SUPFAM" id="SSF74942">
    <property type="entry name" value="YhbC-like, C-terminal domain"/>
    <property type="match status" value="1"/>
</dbReference>
<name>I6Z716_MELRP</name>
<reference evidence="6 7" key="1">
    <citation type="journal article" date="2013" name="PLoS ONE">
        <title>Genomic analysis of Melioribacter roseus, facultatively anaerobic organotrophic bacterium representing a novel deep lineage within Bacteriodetes/Chlorobi group.</title>
        <authorList>
            <person name="Kadnikov V.V."/>
            <person name="Mardanov A.V."/>
            <person name="Podosokorskaya O.A."/>
            <person name="Gavrilov S.N."/>
            <person name="Kublanov I.V."/>
            <person name="Beletsky A.V."/>
            <person name="Bonch-Osmolovskaya E.A."/>
            <person name="Ravin N.V."/>
        </authorList>
    </citation>
    <scope>NUCLEOTIDE SEQUENCE [LARGE SCALE GENOMIC DNA]</scope>
    <source>
        <strain evidence="7">JCM 17771 / P3M-2</strain>
    </source>
</reference>
<dbReference type="Gene3D" id="3.30.300.70">
    <property type="entry name" value="RimP-like superfamily, N-terminal"/>
    <property type="match status" value="1"/>
</dbReference>
<dbReference type="OrthoDB" id="9789702at2"/>
<dbReference type="Pfam" id="PF17384">
    <property type="entry name" value="DUF150_C"/>
    <property type="match status" value="1"/>
</dbReference>
<dbReference type="HOGENOM" id="CLU_070525_1_1_10"/>
<dbReference type="GO" id="GO:0000028">
    <property type="term" value="P:ribosomal small subunit assembly"/>
    <property type="evidence" value="ECO:0007669"/>
    <property type="project" value="TreeGrafter"/>
</dbReference>
<keyword evidence="7" id="KW-1185">Reference proteome</keyword>
<dbReference type="KEGG" id="mro:MROS_1716"/>
<accession>I6Z716</accession>
<dbReference type="Gene3D" id="2.30.30.180">
    <property type="entry name" value="Ribosome maturation factor RimP, C-terminal domain"/>
    <property type="match status" value="1"/>
</dbReference>
<proteinExistence type="inferred from homology"/>
<evidence type="ECO:0000256" key="1">
    <source>
        <dbReference type="ARBA" id="ARBA00022490"/>
    </source>
</evidence>
<dbReference type="eggNOG" id="COG0779">
    <property type="taxonomic scope" value="Bacteria"/>
</dbReference>
<dbReference type="CDD" id="cd01734">
    <property type="entry name" value="YlxS_C"/>
    <property type="match status" value="1"/>
</dbReference>
<organism evidence="6 7">
    <name type="scientific">Melioribacter roseus (strain DSM 23840 / JCM 17771 / VKM B-2668 / P3M-2)</name>
    <dbReference type="NCBI Taxonomy" id="1191523"/>
    <lineage>
        <taxon>Bacteria</taxon>
        <taxon>Pseudomonadati</taxon>
        <taxon>Ignavibacteriota</taxon>
        <taxon>Ignavibacteria</taxon>
        <taxon>Ignavibacteriales</taxon>
        <taxon>Melioribacteraceae</taxon>
        <taxon>Melioribacter</taxon>
    </lineage>
</organism>
<feature type="domain" description="Ribosome maturation factor RimP N-terminal" evidence="4">
    <location>
        <begin position="10"/>
        <end position="81"/>
    </location>
</feature>
<protein>
    <recommendedName>
        <fullName evidence="3">Ribosome maturation factor RimP</fullName>
    </recommendedName>
</protein>
<dbReference type="STRING" id="1191523.MROS_1716"/>
<keyword evidence="1 3" id="KW-0963">Cytoplasm</keyword>
<dbReference type="InterPro" id="IPR028989">
    <property type="entry name" value="RimP_N"/>
</dbReference>
<feature type="domain" description="Ribosome maturation factor RimP C-terminal" evidence="5">
    <location>
        <begin position="84"/>
        <end position="154"/>
    </location>
</feature>
<dbReference type="InterPro" id="IPR036847">
    <property type="entry name" value="RimP_C_sf"/>
</dbReference>
<dbReference type="RefSeq" id="WP_014856384.1">
    <property type="nucleotide sequence ID" value="NC_018178.1"/>
</dbReference>
<dbReference type="SUPFAM" id="SSF75420">
    <property type="entry name" value="YhbC-like, N-terminal domain"/>
    <property type="match status" value="1"/>
</dbReference>
<dbReference type="InterPro" id="IPR035956">
    <property type="entry name" value="RimP_N_sf"/>
</dbReference>
<dbReference type="AlphaFoldDB" id="I6Z716"/>
<dbReference type="InterPro" id="IPR003728">
    <property type="entry name" value="Ribosome_maturation_RimP"/>
</dbReference>
<dbReference type="InterPro" id="IPR028998">
    <property type="entry name" value="RimP_C"/>
</dbReference>
<evidence type="ECO:0000256" key="2">
    <source>
        <dbReference type="ARBA" id="ARBA00022517"/>
    </source>
</evidence>
<dbReference type="PANTHER" id="PTHR33867:SF1">
    <property type="entry name" value="RIBOSOME MATURATION FACTOR RIMP"/>
    <property type="match status" value="1"/>
</dbReference>
<dbReference type="Pfam" id="PF02576">
    <property type="entry name" value="RimP_N"/>
    <property type="match status" value="1"/>
</dbReference>
<evidence type="ECO:0000256" key="3">
    <source>
        <dbReference type="HAMAP-Rule" id="MF_01077"/>
    </source>
</evidence>
<comment type="similarity">
    <text evidence="3">Belongs to the RimP family.</text>
</comment>
<evidence type="ECO:0000259" key="5">
    <source>
        <dbReference type="Pfam" id="PF17384"/>
    </source>
</evidence>
<comment type="function">
    <text evidence="3">Required for maturation of 30S ribosomal subunits.</text>
</comment>
<comment type="subcellular location">
    <subcellularLocation>
        <location evidence="3">Cytoplasm</location>
    </subcellularLocation>
</comment>
<dbReference type="GO" id="GO:0006412">
    <property type="term" value="P:translation"/>
    <property type="evidence" value="ECO:0007669"/>
    <property type="project" value="TreeGrafter"/>
</dbReference>
<dbReference type="Proteomes" id="UP000009011">
    <property type="component" value="Chromosome"/>
</dbReference>
<evidence type="ECO:0000259" key="4">
    <source>
        <dbReference type="Pfam" id="PF02576"/>
    </source>
</evidence>